<feature type="transmembrane region" description="Helical" evidence="11">
    <location>
        <begin position="816"/>
        <end position="840"/>
    </location>
</feature>
<evidence type="ECO:0000256" key="7">
    <source>
        <dbReference type="ARBA" id="ARBA00023128"/>
    </source>
</evidence>
<dbReference type="Gene3D" id="3.20.20.370">
    <property type="entry name" value="Glycoside hydrolase/deacetylase"/>
    <property type="match status" value="1"/>
</dbReference>
<evidence type="ECO:0000256" key="2">
    <source>
        <dbReference type="ARBA" id="ARBA00006375"/>
    </source>
</evidence>
<keyword evidence="14" id="KW-1185">Reference proteome</keyword>
<feature type="transmembrane region" description="Helical" evidence="11">
    <location>
        <begin position="1079"/>
        <end position="1100"/>
    </location>
</feature>
<feature type="region of interest" description="Disordered" evidence="10">
    <location>
        <begin position="208"/>
        <end position="259"/>
    </location>
</feature>
<keyword evidence="4 9" id="KW-0812">Transmembrane</keyword>
<dbReference type="STRING" id="286115.A0A507CUK3"/>
<keyword evidence="7" id="KW-0496">Mitochondrion</keyword>
<evidence type="ECO:0000256" key="1">
    <source>
        <dbReference type="ARBA" id="ARBA00004225"/>
    </source>
</evidence>
<feature type="compositionally biased region" description="Polar residues" evidence="10">
    <location>
        <begin position="223"/>
        <end position="259"/>
    </location>
</feature>
<dbReference type="InterPro" id="IPR011330">
    <property type="entry name" value="Glyco_hydro/deAcase_b/a-brl"/>
</dbReference>
<keyword evidence="6 11" id="KW-1133">Transmembrane helix</keyword>
<dbReference type="VEuPathDB" id="FungiDB:SeMB42_g04970"/>
<dbReference type="Pfam" id="PF00153">
    <property type="entry name" value="Mito_carr"/>
    <property type="match status" value="3"/>
</dbReference>
<accession>A0A507CUK3</accession>
<feature type="domain" description="NodB homology" evidence="12">
    <location>
        <begin position="560"/>
        <end position="752"/>
    </location>
</feature>
<feature type="repeat" description="Solcar" evidence="9">
    <location>
        <begin position="168"/>
        <end position="326"/>
    </location>
</feature>
<evidence type="ECO:0000259" key="12">
    <source>
        <dbReference type="PROSITE" id="PS51677"/>
    </source>
</evidence>
<keyword evidence="3" id="KW-0813">Transport</keyword>
<feature type="transmembrane region" description="Helical" evidence="11">
    <location>
        <begin position="788"/>
        <end position="810"/>
    </location>
</feature>
<feature type="transmembrane region" description="Helical" evidence="11">
    <location>
        <begin position="1001"/>
        <end position="1020"/>
    </location>
</feature>
<evidence type="ECO:0000313" key="13">
    <source>
        <dbReference type="EMBL" id="TPX42844.1"/>
    </source>
</evidence>
<evidence type="ECO:0000256" key="8">
    <source>
        <dbReference type="ARBA" id="ARBA00023136"/>
    </source>
</evidence>
<proteinExistence type="inferred from homology"/>
<dbReference type="Proteomes" id="UP000317494">
    <property type="component" value="Unassembled WGS sequence"/>
</dbReference>
<evidence type="ECO:0000256" key="3">
    <source>
        <dbReference type="ARBA" id="ARBA00022448"/>
    </source>
</evidence>
<dbReference type="PROSITE" id="PS50920">
    <property type="entry name" value="SOLCAR"/>
    <property type="match status" value="3"/>
</dbReference>
<keyword evidence="5" id="KW-0677">Repeat</keyword>
<dbReference type="SUPFAM" id="SSF103506">
    <property type="entry name" value="Mitochondrial carrier"/>
    <property type="match status" value="1"/>
</dbReference>
<feature type="transmembrane region" description="Helical" evidence="11">
    <location>
        <begin position="961"/>
        <end position="981"/>
    </location>
</feature>
<feature type="transmembrane region" description="Helical" evidence="11">
    <location>
        <begin position="1032"/>
        <end position="1059"/>
    </location>
</feature>
<evidence type="ECO:0000256" key="10">
    <source>
        <dbReference type="SAM" id="MobiDB-lite"/>
    </source>
</evidence>
<evidence type="ECO:0000313" key="14">
    <source>
        <dbReference type="Proteomes" id="UP000317494"/>
    </source>
</evidence>
<feature type="repeat" description="Solcar" evidence="9">
    <location>
        <begin position="340"/>
        <end position="438"/>
    </location>
</feature>
<dbReference type="InterPro" id="IPR002509">
    <property type="entry name" value="NODB_dom"/>
</dbReference>
<keyword evidence="8 9" id="KW-0472">Membrane</keyword>
<feature type="transmembrane region" description="Helical" evidence="11">
    <location>
        <begin position="1112"/>
        <end position="1130"/>
    </location>
</feature>
<dbReference type="PANTHER" id="PTHR45624">
    <property type="entry name" value="MITOCHONDRIAL BASIC AMINO ACIDS TRANSPORTER-RELATED"/>
    <property type="match status" value="1"/>
</dbReference>
<evidence type="ECO:0000256" key="6">
    <source>
        <dbReference type="ARBA" id="ARBA00022989"/>
    </source>
</evidence>
<evidence type="ECO:0000256" key="4">
    <source>
        <dbReference type="ARBA" id="ARBA00022692"/>
    </source>
</evidence>
<evidence type="ECO:0000256" key="11">
    <source>
        <dbReference type="SAM" id="Phobius"/>
    </source>
</evidence>
<organism evidence="13 14">
    <name type="scientific">Synchytrium endobioticum</name>
    <dbReference type="NCBI Taxonomy" id="286115"/>
    <lineage>
        <taxon>Eukaryota</taxon>
        <taxon>Fungi</taxon>
        <taxon>Fungi incertae sedis</taxon>
        <taxon>Chytridiomycota</taxon>
        <taxon>Chytridiomycota incertae sedis</taxon>
        <taxon>Chytridiomycetes</taxon>
        <taxon>Synchytriales</taxon>
        <taxon>Synchytriaceae</taxon>
        <taxon>Synchytrium</taxon>
    </lineage>
</organism>
<feature type="transmembrane region" description="Helical" evidence="11">
    <location>
        <begin position="1616"/>
        <end position="1644"/>
    </location>
</feature>
<feature type="region of interest" description="Disordered" evidence="10">
    <location>
        <begin position="1407"/>
        <end position="1434"/>
    </location>
</feature>
<comment type="similarity">
    <text evidence="2">Belongs to the mitochondrial carrier (TC 2.A.29) family.</text>
</comment>
<dbReference type="GO" id="GO:0000064">
    <property type="term" value="F:L-ornithine transmembrane transporter activity"/>
    <property type="evidence" value="ECO:0007669"/>
    <property type="project" value="TreeGrafter"/>
</dbReference>
<feature type="compositionally biased region" description="Low complexity" evidence="10">
    <location>
        <begin position="1535"/>
        <end position="1546"/>
    </location>
</feature>
<name>A0A507CUK3_9FUNG</name>
<feature type="transmembrane region" description="Helical" evidence="11">
    <location>
        <begin position="1142"/>
        <end position="1161"/>
    </location>
</feature>
<sequence>MASFSCGGRRVRLFLVIITAGSSPRVTQDPAGSMSATVAVTAHLEAVSNTIAELGEEVKLVHKDTRTADLIFGSVAGFAGKLVEFPFDTLKVRLQTQPLPQPGRPPRFRGAIDCFIKTVRSEGVLGLYKGLSPPLIGSIVENSVLFFSYNHIQNLIRTHASQHPDAPLSILQLASAGFLSGGAVSLILTPIELVKCKLQVQDVNRLYSETTPPTSTPAPPPNHTRQYNHNNTHTKTTQPPSSMHPTPKTRSFRTPFSSHLSEPPLIKPAIGPVSAAPLYRGPIHVITHTLRTHGIAGLYQGQFGTFLREAGGGATWFGVYELLCRWMLNRGGNLRSKEDLSPVQLMGAGAVAGMSYNGALFPADVIKSRQQTADEIDVAKGGGPHNQKPQRRGFIQVARELYRAEGVRGFYRGCFITVARSAPTAAVTIIMSSRQILLVAIAATLLTGTAAEYNASSFPKPGSMYSVAQCAANAGICLPGQWPVTNRIAPVIPEWVASIDLLGLPTATKRPSSQQFGVSCDPTLTDYYGVNGVCDFTCVGCTRSMNGSVGGEYNLCPGKRDWALTYDDGASNNTVPILDNLKALGIKATFFVIGSRVLQRPDVLLRAYNEGHQICLHTWAHAAVTAMSNDQIITDTYWTAKAVYQVLGQIPTCVRTPYGDNDDRTRWVYKAMGLRMVGWNRDTFDWKVSDPLLQYNATWIIGNVTQWVSQVANLTTGIISLEHDLDVQSQKGLSGHISSDQSTLKDVRQRIQSKLACKQDKEAMATKVGTSVSSRSSTLQRLSNTKTIGLVGGITLLVNGMTGTGIPFIAPLFQQAGWVIPILLFIFFAIVATFCSLFIVEAMQAIPGNRYFQGTVEFGTLINFYFGQTEHIIGQIFLYGALQSSAIQAIILSAQTMDNVLIDIFHRSCGLSLGPNSGWSCVSELANGSPFGNEWMLFTGGILLVAILCVPMGMVDLDSNVWLQIVSFAVTLLVFLQWLIAGTLAGIHQGYVPVVGAGFESVVGVIMLNFAFTTIVPSWINIKLKDVNTQATLWYSVGISLVIYMIVGIIPGMAFNIPVGSNLLPALNVQGVPQALSKATTYIFSIVALITSIPVFFIVARDNLVQNRILGRRAATFVAYVIPWIVALPFQSGNALSFFVNWSSLIFTSVANFVIPLMIYLRCLKFRRAYNENRALTSHQKQLLKAIHYASNTINKGIDDGSIDPDYNQSLGSSNLPTTTPDTSLPFRFVVVDENVTEKVDNPSNTIQCQLHMNPSQICSDSGGSEKASSLGSPTASFTMLSSAEDLTVLPREQLGIVTQPTMSINRKVFNSLEAQSTPSRTVMRGLQTIMRPSAAQRDEPFVSARQDKLGDEALNGILALDVPDPDAEQAVRNELRRGFTGRLLSLAPPSPSLLTATRRSESKLRFGTRTMERSPSKRRLLGPTCLGTTDSLSSITDVPDLARVTNVSESHAEPVPEDDEEHRMRSRRSTSFRRPQYFRGDAVELSNVESSETRIQGTNTTISTSNSSARNSSSNNTLSNGSSDNTVGGDGDLSSYSGPDSHSSSPVIVARQPSQVSMQLSARKIQFSSGEVDTSNPVIQAFSELRLRKITQLTEPSFVSSTTFRALPEWFPVRGAYVAGGFLTVTTLVTVANLVLGIVSAMLDSQ</sequence>
<comment type="caution">
    <text evidence="13">The sequence shown here is derived from an EMBL/GenBank/DDBJ whole genome shotgun (WGS) entry which is preliminary data.</text>
</comment>
<dbReference type="PROSITE" id="PS51677">
    <property type="entry name" value="NODB"/>
    <property type="match status" value="1"/>
</dbReference>
<feature type="repeat" description="Solcar" evidence="9">
    <location>
        <begin position="64"/>
        <end position="155"/>
    </location>
</feature>
<dbReference type="GO" id="GO:0016810">
    <property type="term" value="F:hydrolase activity, acting on carbon-nitrogen (but not peptide) bonds"/>
    <property type="evidence" value="ECO:0007669"/>
    <property type="project" value="InterPro"/>
</dbReference>
<dbReference type="GO" id="GO:0005975">
    <property type="term" value="P:carbohydrate metabolic process"/>
    <property type="evidence" value="ECO:0007669"/>
    <property type="project" value="InterPro"/>
</dbReference>
<gene>
    <name evidence="13" type="ORF">SeMB42_g04970</name>
</gene>
<dbReference type="GO" id="GO:1990575">
    <property type="term" value="P:mitochondrial L-ornithine transmembrane transport"/>
    <property type="evidence" value="ECO:0007669"/>
    <property type="project" value="TreeGrafter"/>
</dbReference>
<feature type="transmembrane region" description="Helical" evidence="11">
    <location>
        <begin position="935"/>
        <end position="954"/>
    </location>
</feature>
<feature type="region of interest" description="Disordered" evidence="10">
    <location>
        <begin position="1446"/>
        <end position="1549"/>
    </location>
</feature>
<dbReference type="InterPro" id="IPR050567">
    <property type="entry name" value="Mitochondrial_Carrier"/>
</dbReference>
<dbReference type="PANTHER" id="PTHR45624:SF31">
    <property type="entry name" value="MITOCHONDRIAL ORNITHINE TRANSPORTER 1"/>
    <property type="match status" value="1"/>
</dbReference>
<dbReference type="InterPro" id="IPR018108">
    <property type="entry name" value="MCP_transmembrane"/>
</dbReference>
<dbReference type="EMBL" id="QEAN01000219">
    <property type="protein sequence ID" value="TPX42844.1"/>
    <property type="molecule type" value="Genomic_DNA"/>
</dbReference>
<feature type="compositionally biased region" description="Polar residues" evidence="10">
    <location>
        <begin position="1488"/>
        <end position="1498"/>
    </location>
</feature>
<evidence type="ECO:0000256" key="5">
    <source>
        <dbReference type="ARBA" id="ARBA00022737"/>
    </source>
</evidence>
<dbReference type="Pfam" id="PF01522">
    <property type="entry name" value="Polysacc_deac_1"/>
    <property type="match status" value="1"/>
</dbReference>
<comment type="subcellular location">
    <subcellularLocation>
        <location evidence="1">Mitochondrion membrane</location>
        <topology evidence="1">Multi-pass membrane protein</topology>
    </subcellularLocation>
</comment>
<dbReference type="Gene3D" id="1.50.40.10">
    <property type="entry name" value="Mitochondrial carrier domain"/>
    <property type="match status" value="2"/>
</dbReference>
<protein>
    <recommendedName>
        <fullName evidence="12">NodB homology domain-containing protein</fullName>
    </recommendedName>
</protein>
<dbReference type="InterPro" id="IPR023395">
    <property type="entry name" value="MCP_dom_sf"/>
</dbReference>
<evidence type="ECO:0000256" key="9">
    <source>
        <dbReference type="PROSITE-ProRule" id="PRU00282"/>
    </source>
</evidence>
<feature type="compositionally biased region" description="Basic and acidic residues" evidence="10">
    <location>
        <begin position="1407"/>
        <end position="1416"/>
    </location>
</feature>
<reference evidence="13 14" key="1">
    <citation type="journal article" date="2019" name="Sci. Rep.">
        <title>Comparative genomics of chytrid fungi reveal insights into the obligate biotrophic and pathogenic lifestyle of Synchytrium endobioticum.</title>
        <authorList>
            <person name="van de Vossenberg B.T.L.H."/>
            <person name="Warris S."/>
            <person name="Nguyen H.D.T."/>
            <person name="van Gent-Pelzer M.P.E."/>
            <person name="Joly D.L."/>
            <person name="van de Geest H.C."/>
            <person name="Bonants P.J.M."/>
            <person name="Smith D.S."/>
            <person name="Levesque C.A."/>
            <person name="van der Lee T.A.J."/>
        </authorList>
    </citation>
    <scope>NUCLEOTIDE SEQUENCE [LARGE SCALE GENOMIC DNA]</scope>
    <source>
        <strain evidence="13 14">MB42</strain>
    </source>
</reference>
<dbReference type="GO" id="GO:0031966">
    <property type="term" value="C:mitochondrial membrane"/>
    <property type="evidence" value="ECO:0007669"/>
    <property type="project" value="UniProtKB-SubCell"/>
</dbReference>
<feature type="compositionally biased region" description="Low complexity" evidence="10">
    <location>
        <begin position="1499"/>
        <end position="1527"/>
    </location>
</feature>
<dbReference type="SUPFAM" id="SSF88713">
    <property type="entry name" value="Glycoside hydrolase/deacetylase"/>
    <property type="match status" value="1"/>
</dbReference>